<feature type="domain" description="CCHC-type" evidence="2">
    <location>
        <begin position="208"/>
        <end position="224"/>
    </location>
</feature>
<dbReference type="InterPro" id="IPR001878">
    <property type="entry name" value="Znf_CCHC"/>
</dbReference>
<dbReference type="Gramene" id="EOY14354">
    <property type="protein sequence ID" value="EOY14354"/>
    <property type="gene ID" value="TCM_033746"/>
</dbReference>
<dbReference type="AlphaFoldDB" id="A0A061FIN2"/>
<dbReference type="InParanoid" id="A0A061FIN2"/>
<dbReference type="PANTHER" id="PTHR35317:SF31">
    <property type="entry name" value="DUF4219 DOMAIN-CONTAINING PROTEIN"/>
    <property type="match status" value="1"/>
</dbReference>
<dbReference type="Pfam" id="PF14223">
    <property type="entry name" value="Retrotran_gag_2"/>
    <property type="match status" value="1"/>
</dbReference>
<dbReference type="eggNOG" id="KOG0017">
    <property type="taxonomic scope" value="Eukaryota"/>
</dbReference>
<sequence>MVSFSFNATAPSIFTGEYYAIWAVKMKAYLRAFDLLEIVEVGGDPLVMRHADPTIAQLKQHSEEAFNLHREFKIFRLKVKEDETIKEYYDKIMKLFNQLRLLGEDLSERKIVNKVLVSLPEKFEAKISSLEDSKDLSQLMVTELVNTLQAQEQRCFIQNDGQVEGALMVKSRGKVVSNSQRRYGHDNKEKDKRNNDEKQGQGKANVQPCSYCKKRSHLEKFCWYCLNVKCSYCNQMGHVAKVCKAKANNNEEKVTVVEEKKDCDEALFMIKITEKHTMNDVWLIDNGYSNHITSHMEICPEVRSSENAFPLK</sequence>
<dbReference type="OMA" id="HITSHME"/>
<dbReference type="Proteomes" id="UP000026915">
    <property type="component" value="Chromosome 7"/>
</dbReference>
<dbReference type="EMBL" id="CM001885">
    <property type="protein sequence ID" value="EOY14354.1"/>
    <property type="molecule type" value="Genomic_DNA"/>
</dbReference>
<dbReference type="GO" id="GO:0003676">
    <property type="term" value="F:nucleic acid binding"/>
    <property type="evidence" value="ECO:0007669"/>
    <property type="project" value="InterPro"/>
</dbReference>
<dbReference type="InterPro" id="IPR036875">
    <property type="entry name" value="Znf_CCHC_sf"/>
</dbReference>
<proteinExistence type="predicted"/>
<name>A0A061FIN2_THECC</name>
<organism evidence="3 4">
    <name type="scientific">Theobroma cacao</name>
    <name type="common">Cacao</name>
    <name type="synonym">Cocoa</name>
    <dbReference type="NCBI Taxonomy" id="3641"/>
    <lineage>
        <taxon>Eukaryota</taxon>
        <taxon>Viridiplantae</taxon>
        <taxon>Streptophyta</taxon>
        <taxon>Embryophyta</taxon>
        <taxon>Tracheophyta</taxon>
        <taxon>Spermatophyta</taxon>
        <taxon>Magnoliopsida</taxon>
        <taxon>eudicotyledons</taxon>
        <taxon>Gunneridae</taxon>
        <taxon>Pentapetalae</taxon>
        <taxon>rosids</taxon>
        <taxon>malvids</taxon>
        <taxon>Malvales</taxon>
        <taxon>Malvaceae</taxon>
        <taxon>Byttnerioideae</taxon>
        <taxon>Theobroma</taxon>
    </lineage>
</organism>
<dbReference type="Pfam" id="PF13961">
    <property type="entry name" value="DUF4219"/>
    <property type="match status" value="1"/>
</dbReference>
<evidence type="ECO:0000313" key="3">
    <source>
        <dbReference type="EMBL" id="EOY14354.1"/>
    </source>
</evidence>
<dbReference type="InterPro" id="IPR025314">
    <property type="entry name" value="DUF4219"/>
</dbReference>
<dbReference type="SMART" id="SM00343">
    <property type="entry name" value="ZnF_C2HC"/>
    <property type="match status" value="2"/>
</dbReference>
<feature type="compositionally biased region" description="Basic and acidic residues" evidence="1">
    <location>
        <begin position="183"/>
        <end position="200"/>
    </location>
</feature>
<evidence type="ECO:0000259" key="2">
    <source>
        <dbReference type="SMART" id="SM00343"/>
    </source>
</evidence>
<dbReference type="PANTHER" id="PTHR35317">
    <property type="entry name" value="OS04G0629600 PROTEIN"/>
    <property type="match status" value="1"/>
</dbReference>
<dbReference type="SUPFAM" id="SSF57756">
    <property type="entry name" value="Retrovirus zinc finger-like domains"/>
    <property type="match status" value="1"/>
</dbReference>
<gene>
    <name evidence="3" type="ORF">TCM_033746</name>
</gene>
<dbReference type="HOGENOM" id="CLU_021137_0_0_1"/>
<feature type="domain" description="CCHC-type" evidence="2">
    <location>
        <begin position="229"/>
        <end position="245"/>
    </location>
</feature>
<feature type="region of interest" description="Disordered" evidence="1">
    <location>
        <begin position="176"/>
        <end position="205"/>
    </location>
</feature>
<dbReference type="GO" id="GO:0008270">
    <property type="term" value="F:zinc ion binding"/>
    <property type="evidence" value="ECO:0007669"/>
    <property type="project" value="InterPro"/>
</dbReference>
<accession>A0A061FIN2</accession>
<evidence type="ECO:0000256" key="1">
    <source>
        <dbReference type="SAM" id="MobiDB-lite"/>
    </source>
</evidence>
<keyword evidence="4" id="KW-1185">Reference proteome</keyword>
<protein>
    <recommendedName>
        <fullName evidence="2">CCHC-type domain-containing protein</fullName>
    </recommendedName>
</protein>
<evidence type="ECO:0000313" key="4">
    <source>
        <dbReference type="Proteomes" id="UP000026915"/>
    </source>
</evidence>
<reference evidence="3 4" key="1">
    <citation type="journal article" date="2013" name="Genome Biol.">
        <title>The genome sequence of the most widely cultivated cacao type and its use to identify candidate genes regulating pod color.</title>
        <authorList>
            <person name="Motamayor J.C."/>
            <person name="Mockaitis K."/>
            <person name="Schmutz J."/>
            <person name="Haiminen N."/>
            <person name="Iii D.L."/>
            <person name="Cornejo O."/>
            <person name="Findley S.D."/>
            <person name="Zheng P."/>
            <person name="Utro F."/>
            <person name="Royaert S."/>
            <person name="Saski C."/>
            <person name="Jenkins J."/>
            <person name="Podicheti R."/>
            <person name="Zhao M."/>
            <person name="Scheffler B.E."/>
            <person name="Stack J.C."/>
            <person name="Feltus F.A."/>
            <person name="Mustiga G.M."/>
            <person name="Amores F."/>
            <person name="Phillips W."/>
            <person name="Marelli J.P."/>
            <person name="May G.D."/>
            <person name="Shapiro H."/>
            <person name="Ma J."/>
            <person name="Bustamante C.D."/>
            <person name="Schnell R.J."/>
            <person name="Main D."/>
            <person name="Gilbert D."/>
            <person name="Parida L."/>
            <person name="Kuhn D.N."/>
        </authorList>
    </citation>
    <scope>NUCLEOTIDE SEQUENCE [LARGE SCALE GENOMIC DNA]</scope>
    <source>
        <strain evidence="4">cv. Matina 1-6</strain>
    </source>
</reference>